<evidence type="ECO:0000256" key="4">
    <source>
        <dbReference type="ARBA" id="ARBA00022989"/>
    </source>
</evidence>
<name>A0AA42CQK6_9SPHN</name>
<dbReference type="SUPFAM" id="SSF103473">
    <property type="entry name" value="MFS general substrate transporter"/>
    <property type="match status" value="1"/>
</dbReference>
<feature type="transmembrane region" description="Helical" evidence="6">
    <location>
        <begin position="155"/>
        <end position="177"/>
    </location>
</feature>
<dbReference type="PANTHER" id="PTHR23505:SF79">
    <property type="entry name" value="PROTEIN SPINSTER"/>
    <property type="match status" value="1"/>
</dbReference>
<feature type="transmembrane region" description="Helical" evidence="6">
    <location>
        <begin position="96"/>
        <end position="114"/>
    </location>
</feature>
<evidence type="ECO:0000259" key="7">
    <source>
        <dbReference type="PROSITE" id="PS50850"/>
    </source>
</evidence>
<evidence type="ECO:0000256" key="6">
    <source>
        <dbReference type="SAM" id="Phobius"/>
    </source>
</evidence>
<feature type="transmembrane region" description="Helical" evidence="6">
    <location>
        <begin position="383"/>
        <end position="407"/>
    </location>
</feature>
<proteinExistence type="predicted"/>
<feature type="transmembrane region" description="Helical" evidence="6">
    <location>
        <begin position="250"/>
        <end position="272"/>
    </location>
</feature>
<dbReference type="Gene3D" id="1.20.1250.20">
    <property type="entry name" value="MFS general substrate transporter like domains"/>
    <property type="match status" value="1"/>
</dbReference>
<dbReference type="AlphaFoldDB" id="A0AA42CQK6"/>
<evidence type="ECO:0000313" key="9">
    <source>
        <dbReference type="Proteomes" id="UP001165565"/>
    </source>
</evidence>
<dbReference type="PANTHER" id="PTHR23505">
    <property type="entry name" value="SPINSTER"/>
    <property type="match status" value="1"/>
</dbReference>
<dbReference type="InterPro" id="IPR044770">
    <property type="entry name" value="MFS_spinster-like"/>
</dbReference>
<evidence type="ECO:0000256" key="3">
    <source>
        <dbReference type="ARBA" id="ARBA00022692"/>
    </source>
</evidence>
<feature type="transmembrane region" description="Helical" evidence="6">
    <location>
        <begin position="325"/>
        <end position="342"/>
    </location>
</feature>
<protein>
    <submittedName>
        <fullName evidence="8">MFS transporter</fullName>
    </submittedName>
</protein>
<dbReference type="Pfam" id="PF07690">
    <property type="entry name" value="MFS_1"/>
    <property type="match status" value="1"/>
</dbReference>
<sequence length="454" mass="47719">MASIAPASVAAANDAAPSARAGVYRWYVVGVLSLAYAFSAIDARVLTLLVEPIKADLKLSDFQVSLLQGFAFALLYSLAAMPIGRFVDGTRRRTPLIVAGVLFWSAMTMACGFARSFGALFLTRVGCGVGEATLSPTAYSIIADYFEKQRRALAISFYAIGYPIGGGLALIIGGALLEHFGRGGSLGFGFLGGLAPWQLVFVAVGLPGVIVAALIATIREPARRETAGLGDAGAIPVREVVRYVRDRWRLYVMLIGVTSLSGLLAIGTSLWYPTFLGRTYHLTPGQIGLYYGSLMLVCGTVGTLTGGWLSGFLIRRGRADGNLRIVLGTTAIKAAPLIVGPLMPSAGLALGCMAVATLVGQAAQGVILSAIQDVTPNRLRGQVTALTLLFVNLIGLGLGATTIAAITDFGFRDEGALRYAIAITGAVVLPIMFVMLATGMGRYRRALAEMERSQ</sequence>
<feature type="transmembrane region" description="Helical" evidence="6">
    <location>
        <begin position="197"/>
        <end position="218"/>
    </location>
</feature>
<gene>
    <name evidence="8" type="ORF">NEE01_11535</name>
</gene>
<reference evidence="8" key="1">
    <citation type="submission" date="2022-06" db="EMBL/GenBank/DDBJ databases">
        <title>Sphingomonas sp. nov. isolated from rhizosphere soil of tomato.</title>
        <authorList>
            <person name="Dong H."/>
            <person name="Gao R."/>
        </authorList>
    </citation>
    <scope>NUCLEOTIDE SEQUENCE</scope>
    <source>
        <strain evidence="8">MMSM24</strain>
    </source>
</reference>
<keyword evidence="5 6" id="KW-0472">Membrane</keyword>
<organism evidence="8 9">
    <name type="scientific">Sphingomonas lycopersici</name>
    <dbReference type="NCBI Taxonomy" id="2951807"/>
    <lineage>
        <taxon>Bacteria</taxon>
        <taxon>Pseudomonadati</taxon>
        <taxon>Pseudomonadota</taxon>
        <taxon>Alphaproteobacteria</taxon>
        <taxon>Sphingomonadales</taxon>
        <taxon>Sphingomonadaceae</taxon>
        <taxon>Sphingomonas</taxon>
    </lineage>
</organism>
<dbReference type="RefSeq" id="WP_265269029.1">
    <property type="nucleotide sequence ID" value="NZ_JANFAV010000007.1"/>
</dbReference>
<dbReference type="PROSITE" id="PS50850">
    <property type="entry name" value="MFS"/>
    <property type="match status" value="1"/>
</dbReference>
<dbReference type="EMBL" id="JANFAV010000007">
    <property type="protein sequence ID" value="MCW6535414.1"/>
    <property type="molecule type" value="Genomic_DNA"/>
</dbReference>
<feature type="transmembrane region" description="Helical" evidence="6">
    <location>
        <begin position="419"/>
        <end position="440"/>
    </location>
</feature>
<evidence type="ECO:0000256" key="2">
    <source>
        <dbReference type="ARBA" id="ARBA00022448"/>
    </source>
</evidence>
<dbReference type="Proteomes" id="UP001165565">
    <property type="component" value="Unassembled WGS sequence"/>
</dbReference>
<dbReference type="GO" id="GO:0022857">
    <property type="term" value="F:transmembrane transporter activity"/>
    <property type="evidence" value="ECO:0007669"/>
    <property type="project" value="InterPro"/>
</dbReference>
<keyword evidence="3 6" id="KW-0812">Transmembrane</keyword>
<feature type="transmembrane region" description="Helical" evidence="6">
    <location>
        <begin position="31"/>
        <end position="50"/>
    </location>
</feature>
<dbReference type="GO" id="GO:0016020">
    <property type="term" value="C:membrane"/>
    <property type="evidence" value="ECO:0007669"/>
    <property type="project" value="UniProtKB-SubCell"/>
</dbReference>
<feature type="transmembrane region" description="Helical" evidence="6">
    <location>
        <begin position="292"/>
        <end position="313"/>
    </location>
</feature>
<comment type="subcellular location">
    <subcellularLocation>
        <location evidence="1">Membrane</location>
        <topology evidence="1">Multi-pass membrane protein</topology>
    </subcellularLocation>
</comment>
<dbReference type="InterPro" id="IPR011701">
    <property type="entry name" value="MFS"/>
</dbReference>
<comment type="caution">
    <text evidence="8">The sequence shown here is derived from an EMBL/GenBank/DDBJ whole genome shotgun (WGS) entry which is preliminary data.</text>
</comment>
<dbReference type="InterPro" id="IPR036259">
    <property type="entry name" value="MFS_trans_sf"/>
</dbReference>
<accession>A0AA42CQK6</accession>
<keyword evidence="9" id="KW-1185">Reference proteome</keyword>
<keyword evidence="4 6" id="KW-1133">Transmembrane helix</keyword>
<feature type="transmembrane region" description="Helical" evidence="6">
    <location>
        <begin position="348"/>
        <end position="371"/>
    </location>
</feature>
<evidence type="ECO:0000256" key="5">
    <source>
        <dbReference type="ARBA" id="ARBA00023136"/>
    </source>
</evidence>
<evidence type="ECO:0000313" key="8">
    <source>
        <dbReference type="EMBL" id="MCW6535414.1"/>
    </source>
</evidence>
<dbReference type="InterPro" id="IPR020846">
    <property type="entry name" value="MFS_dom"/>
</dbReference>
<keyword evidence="2" id="KW-0813">Transport</keyword>
<feature type="domain" description="Major facilitator superfamily (MFS) profile" evidence="7">
    <location>
        <begin position="28"/>
        <end position="442"/>
    </location>
</feature>
<evidence type="ECO:0000256" key="1">
    <source>
        <dbReference type="ARBA" id="ARBA00004141"/>
    </source>
</evidence>
<feature type="transmembrane region" description="Helical" evidence="6">
    <location>
        <begin position="62"/>
        <end position="84"/>
    </location>
</feature>